<evidence type="ECO:0000256" key="4">
    <source>
        <dbReference type="ARBA" id="ARBA00022771"/>
    </source>
</evidence>
<evidence type="ECO:0000256" key="8">
    <source>
        <dbReference type="SAM" id="MobiDB-lite"/>
    </source>
</evidence>
<evidence type="ECO:0000256" key="3">
    <source>
        <dbReference type="ARBA" id="ARBA00022737"/>
    </source>
</evidence>
<reference evidence="10" key="2">
    <citation type="submission" date="2025-09" db="UniProtKB">
        <authorList>
            <consortium name="Ensembl"/>
        </authorList>
    </citation>
    <scope>IDENTIFICATION</scope>
</reference>
<dbReference type="GO" id="GO:0008270">
    <property type="term" value="F:zinc ion binding"/>
    <property type="evidence" value="ECO:0007669"/>
    <property type="project" value="UniProtKB-KW"/>
</dbReference>
<feature type="compositionally biased region" description="Pro residues" evidence="8">
    <location>
        <begin position="768"/>
        <end position="778"/>
    </location>
</feature>
<dbReference type="PANTHER" id="PTHR24406">
    <property type="entry name" value="TRANSCRIPTIONAL REPRESSOR CTCFL-RELATED"/>
    <property type="match status" value="1"/>
</dbReference>
<comment type="subcellular location">
    <subcellularLocation>
        <location evidence="1">Nucleus</location>
    </subcellularLocation>
</comment>
<dbReference type="AlphaFoldDB" id="A0A8C4Q1T0"/>
<dbReference type="GO" id="GO:0005634">
    <property type="term" value="C:nucleus"/>
    <property type="evidence" value="ECO:0007669"/>
    <property type="project" value="UniProtKB-SubCell"/>
</dbReference>
<evidence type="ECO:0000256" key="6">
    <source>
        <dbReference type="ARBA" id="ARBA00023242"/>
    </source>
</evidence>
<evidence type="ECO:0000256" key="5">
    <source>
        <dbReference type="ARBA" id="ARBA00022833"/>
    </source>
</evidence>
<keyword evidence="4 7" id="KW-0863">Zinc-finger</keyword>
<evidence type="ECO:0000256" key="2">
    <source>
        <dbReference type="ARBA" id="ARBA00022723"/>
    </source>
</evidence>
<feature type="region of interest" description="Disordered" evidence="8">
    <location>
        <begin position="756"/>
        <end position="782"/>
    </location>
</feature>
<feature type="region of interest" description="Disordered" evidence="8">
    <location>
        <begin position="672"/>
        <end position="691"/>
    </location>
</feature>
<keyword evidence="2" id="KW-0479">Metal-binding</keyword>
<evidence type="ECO:0000259" key="9">
    <source>
        <dbReference type="PROSITE" id="PS50157"/>
    </source>
</evidence>
<feature type="region of interest" description="Disordered" evidence="8">
    <location>
        <begin position="281"/>
        <end position="304"/>
    </location>
</feature>
<feature type="compositionally biased region" description="Basic and acidic residues" evidence="8">
    <location>
        <begin position="291"/>
        <end position="300"/>
    </location>
</feature>
<proteinExistence type="predicted"/>
<dbReference type="Gene3D" id="3.30.160.60">
    <property type="entry name" value="Classic Zinc Finger"/>
    <property type="match status" value="2"/>
</dbReference>
<name>A0A8C4Q1T0_EPTBU</name>
<reference evidence="10" key="1">
    <citation type="submission" date="2025-08" db="UniProtKB">
        <authorList>
            <consortium name="Ensembl"/>
        </authorList>
    </citation>
    <scope>IDENTIFICATION</scope>
</reference>
<feature type="domain" description="C2H2-type" evidence="9">
    <location>
        <begin position="783"/>
        <end position="814"/>
    </location>
</feature>
<feature type="compositionally biased region" description="Polar residues" evidence="8">
    <location>
        <begin position="756"/>
        <end position="767"/>
    </location>
</feature>
<dbReference type="PROSITE" id="PS00028">
    <property type="entry name" value="ZINC_FINGER_C2H2_1"/>
    <property type="match status" value="2"/>
</dbReference>
<feature type="region of interest" description="Disordered" evidence="8">
    <location>
        <begin position="21"/>
        <end position="40"/>
    </location>
</feature>
<protein>
    <recommendedName>
        <fullName evidence="9">C2H2-type domain-containing protein</fullName>
    </recommendedName>
</protein>
<keyword evidence="5" id="KW-0862">Zinc</keyword>
<keyword evidence="3" id="KW-0677">Repeat</keyword>
<feature type="compositionally biased region" description="Low complexity" evidence="8">
    <location>
        <begin position="680"/>
        <end position="689"/>
    </location>
</feature>
<evidence type="ECO:0000256" key="1">
    <source>
        <dbReference type="ARBA" id="ARBA00004123"/>
    </source>
</evidence>
<feature type="domain" description="C2H2-type" evidence="9">
    <location>
        <begin position="219"/>
        <end position="242"/>
    </location>
</feature>
<keyword evidence="11" id="KW-1185">Reference proteome</keyword>
<evidence type="ECO:0000313" key="11">
    <source>
        <dbReference type="Proteomes" id="UP000694388"/>
    </source>
</evidence>
<dbReference type="Ensembl" id="ENSEBUT00000009119.1">
    <property type="protein sequence ID" value="ENSEBUP00000008612.1"/>
    <property type="gene ID" value="ENSEBUG00000005568.1"/>
</dbReference>
<keyword evidence="6" id="KW-0539">Nucleus</keyword>
<accession>A0A8C4Q1T0</accession>
<dbReference type="InterPro" id="IPR050888">
    <property type="entry name" value="ZnF_C2H2-type_TF"/>
</dbReference>
<evidence type="ECO:0000313" key="10">
    <source>
        <dbReference type="Ensembl" id="ENSEBUP00000008612.1"/>
    </source>
</evidence>
<dbReference type="PROSITE" id="PS50157">
    <property type="entry name" value="ZINC_FINGER_C2H2_2"/>
    <property type="match status" value="2"/>
</dbReference>
<dbReference type="Proteomes" id="UP000694388">
    <property type="component" value="Unplaced"/>
</dbReference>
<evidence type="ECO:0000256" key="7">
    <source>
        <dbReference type="PROSITE-ProRule" id="PRU00042"/>
    </source>
</evidence>
<dbReference type="InterPro" id="IPR013087">
    <property type="entry name" value="Znf_C2H2_type"/>
</dbReference>
<dbReference type="SMART" id="SM00355">
    <property type="entry name" value="ZnF_C2H2"/>
    <property type="match status" value="4"/>
</dbReference>
<organism evidence="10 11">
    <name type="scientific">Eptatretus burgeri</name>
    <name type="common">Inshore hagfish</name>
    <dbReference type="NCBI Taxonomy" id="7764"/>
    <lineage>
        <taxon>Eukaryota</taxon>
        <taxon>Metazoa</taxon>
        <taxon>Chordata</taxon>
        <taxon>Craniata</taxon>
        <taxon>Vertebrata</taxon>
        <taxon>Cyclostomata</taxon>
        <taxon>Myxini</taxon>
        <taxon>Myxiniformes</taxon>
        <taxon>Myxinidae</taxon>
        <taxon>Eptatretinae</taxon>
        <taxon>Eptatretus</taxon>
    </lineage>
</organism>
<dbReference type="Pfam" id="PF00096">
    <property type="entry name" value="zf-C2H2"/>
    <property type="match status" value="1"/>
</dbReference>
<sequence length="837" mass="92017">MKKNCHLAVMNNQQTYVSVKTSEDSAEEATQNQEGESDSFVGCDVTESALHTKKEEMQNVILRQPKDEETFCHLKSPVSQAMDESFLGKLLGHSYVKRLQDEETDGVKIQAQMTSGSQDIFPVSPNPSRSEICSGESQGLGCDSEPNLTPRSGMIQSFVKCSVCSFVATGGYSALSQHLAATHAEAFPLKCEFCLRIFRTIPELVTHRTSAHSLPDHLLPCPKCPATFAFKENLKAHINHIHQNFNLGQVGNATLTDISNKGSNEVKSWIKSLKQATTDEECSADSQNLISHKDKTDGDGLHNNSTSMKDISSDLMLDMPTSKSPEKLDNFSTYTAGCDSMMQPLEMPFLEKEVDSSQNSGDFKKVNTDPHWKFLESQQEYGLSTLTMTKNFEVEFQKIESNSIGTVEPCKPSLSCNDSSSLKEIGEANQTSNDTVLASQSILPSASRLVLRPQNFTDPSQTHLYCSLVEGLDEDEKKTTVTRLRALLSGTYPIPSGVHILGDVNAARYPTYRPAPFRYRKPGRGASTATMVTGQLIPTGRIPERFEVPCRCPRCGELHTQLTSLREHAIACGRERRRMTGVRTTLSCSTGQPASKEQQYASAADGLSKTAANKWRGLSIRQRRAPDAKLTSQQHWETLPSIVDAATTKTPPLMPKKRSSLGSQSARLAKEAKIQDRRLSSGSPLSSASKLERKWAKIAANDRAVGGKLSEVYCPTARHSKPATALNLKVARPYEQLGIERKKAVSPAFVEKRSQSLASLKQSGAQNTPPPKPSPVPRSSPTHACPRCGRGFTYLGSLSKHVALCLSGQSGRKPTQERQTRTRWNFNQHFSTLLLCC</sequence>